<dbReference type="AlphaFoldDB" id="A0A2Z3GIG9"/>
<dbReference type="Pfam" id="PF05598">
    <property type="entry name" value="DUF772"/>
    <property type="match status" value="1"/>
</dbReference>
<feature type="domain" description="Transposase InsH N-terminal" evidence="1">
    <location>
        <begin position="1"/>
        <end position="52"/>
    </location>
</feature>
<protein>
    <recommendedName>
        <fullName evidence="1">Transposase InsH N-terminal domain-containing protein</fullName>
    </recommendedName>
</protein>
<dbReference type="InterPro" id="IPR008490">
    <property type="entry name" value="Transposase_InsH_N"/>
</dbReference>
<keyword evidence="3" id="KW-1185">Reference proteome</keyword>
<dbReference type="KEGG" id="hnv:DDQ68_03735"/>
<evidence type="ECO:0000259" key="1">
    <source>
        <dbReference type="Pfam" id="PF05598"/>
    </source>
</evidence>
<accession>A0A2Z3GIG9</accession>
<proteinExistence type="predicted"/>
<dbReference type="Proteomes" id="UP000245999">
    <property type="component" value="Chromosome"/>
</dbReference>
<dbReference type="EMBL" id="CP029145">
    <property type="protein sequence ID" value="AWM31981.1"/>
    <property type="molecule type" value="Genomic_DNA"/>
</dbReference>
<evidence type="ECO:0000313" key="3">
    <source>
        <dbReference type="Proteomes" id="UP000245999"/>
    </source>
</evidence>
<sequence length="222" mass="25666">MALVTLLQFAENLSDRQTADAVRSRIDWKYLLGLELTDAGFDFSILSEFRQRLVAGKAEERLLNQLLLCCQDHQWLKAGGKQRTDSTHVLARVRDMNRLECVGETMRFTLNSLATLLPNWLASHLQPEWAARYGPRTEEYRLPHTKPQRLAHAQQVGQDGCWLLERIEQDDRAAWLWQLPAIDILRRIWLQQFQVVDGQLNWRVENQGELPPSRSSSAPPTI</sequence>
<reference evidence="3" key="1">
    <citation type="submission" date="2018-04" db="EMBL/GenBank/DDBJ databases">
        <title>Complete genome of Antarctic heterotrophic bacterium Hymenobacter nivis.</title>
        <authorList>
            <person name="Terashima M."/>
        </authorList>
    </citation>
    <scope>NUCLEOTIDE SEQUENCE [LARGE SCALE GENOMIC DNA]</scope>
    <source>
        <strain evidence="3">NBRC 111535</strain>
    </source>
</reference>
<evidence type="ECO:0000313" key="2">
    <source>
        <dbReference type="EMBL" id="AWM31981.1"/>
    </source>
</evidence>
<organism evidence="2 3">
    <name type="scientific">Hymenobacter nivis</name>
    <dbReference type="NCBI Taxonomy" id="1850093"/>
    <lineage>
        <taxon>Bacteria</taxon>
        <taxon>Pseudomonadati</taxon>
        <taxon>Bacteroidota</taxon>
        <taxon>Cytophagia</taxon>
        <taxon>Cytophagales</taxon>
        <taxon>Hymenobacteraceae</taxon>
        <taxon>Hymenobacter</taxon>
    </lineage>
</organism>
<gene>
    <name evidence="2" type="ORF">DDQ68_03735</name>
</gene>
<name>A0A2Z3GIG9_9BACT</name>
<dbReference type="OrthoDB" id="890578at2"/>